<keyword evidence="3" id="KW-1185">Reference proteome</keyword>
<proteinExistence type="predicted"/>
<keyword evidence="1" id="KW-0472">Membrane</keyword>
<dbReference type="Proteomes" id="UP000618943">
    <property type="component" value="Unassembled WGS sequence"/>
</dbReference>
<evidence type="ECO:0000256" key="1">
    <source>
        <dbReference type="SAM" id="Phobius"/>
    </source>
</evidence>
<feature type="transmembrane region" description="Helical" evidence="1">
    <location>
        <begin position="43"/>
        <end position="60"/>
    </location>
</feature>
<keyword evidence="1" id="KW-0812">Transmembrane</keyword>
<comment type="caution">
    <text evidence="2">The sequence shown here is derived from an EMBL/GenBank/DDBJ whole genome shotgun (WGS) entry which is preliminary data.</text>
</comment>
<dbReference type="EMBL" id="JAEOAH010000042">
    <property type="protein sequence ID" value="MBK3496835.1"/>
    <property type="molecule type" value="Genomic_DNA"/>
</dbReference>
<sequence length="93" mass="10649">MDTKTIFLFLYLMFTSVFMGFFLFALAVGGAEGQKTLVIHTDYLSIVIFSIVGIMTIQVYRSAFASLKNIRFRMLYTLLVSTFGFLLLLYVFT</sequence>
<feature type="transmembrane region" description="Helical" evidence="1">
    <location>
        <begin position="7"/>
        <end position="31"/>
    </location>
</feature>
<evidence type="ECO:0000313" key="2">
    <source>
        <dbReference type="EMBL" id="MBK3496835.1"/>
    </source>
</evidence>
<accession>A0ABS1HBL3</accession>
<name>A0ABS1HBL3_9BACL</name>
<dbReference type="RefSeq" id="WP_200750188.1">
    <property type="nucleotide sequence ID" value="NZ_JAEOAH010000042.1"/>
</dbReference>
<organism evidence="2 3">
    <name type="scientific">Viridibacillus soli</name>
    <dbReference type="NCBI Taxonomy" id="2798301"/>
    <lineage>
        <taxon>Bacteria</taxon>
        <taxon>Bacillati</taxon>
        <taxon>Bacillota</taxon>
        <taxon>Bacilli</taxon>
        <taxon>Bacillales</taxon>
        <taxon>Caryophanaceae</taxon>
        <taxon>Viridibacillus</taxon>
    </lineage>
</organism>
<keyword evidence="1" id="KW-1133">Transmembrane helix</keyword>
<reference evidence="2 3" key="1">
    <citation type="submission" date="2020-12" db="EMBL/GenBank/DDBJ databases">
        <title>YIM B01967 draft genome.</title>
        <authorList>
            <person name="Yan X."/>
        </authorList>
    </citation>
    <scope>NUCLEOTIDE SEQUENCE [LARGE SCALE GENOMIC DNA]</scope>
    <source>
        <strain evidence="2 3">YIM B01967</strain>
    </source>
</reference>
<evidence type="ECO:0000313" key="3">
    <source>
        <dbReference type="Proteomes" id="UP000618943"/>
    </source>
</evidence>
<feature type="transmembrane region" description="Helical" evidence="1">
    <location>
        <begin position="72"/>
        <end position="92"/>
    </location>
</feature>
<gene>
    <name evidence="2" type="ORF">JFL43_18605</name>
</gene>
<protein>
    <submittedName>
        <fullName evidence="2">Uncharacterized protein</fullName>
    </submittedName>
</protein>